<dbReference type="Proteomes" id="UP000799767">
    <property type="component" value="Unassembled WGS sequence"/>
</dbReference>
<reference evidence="7" key="1">
    <citation type="journal article" date="2020" name="Stud. Mycol.">
        <title>101 Dothideomycetes genomes: a test case for predicting lifestyles and emergence of pathogens.</title>
        <authorList>
            <person name="Haridas S."/>
            <person name="Albert R."/>
            <person name="Binder M."/>
            <person name="Bloem J."/>
            <person name="Labutti K."/>
            <person name="Salamov A."/>
            <person name="Andreopoulos B."/>
            <person name="Baker S."/>
            <person name="Barry K."/>
            <person name="Bills G."/>
            <person name="Bluhm B."/>
            <person name="Cannon C."/>
            <person name="Castanera R."/>
            <person name="Culley D."/>
            <person name="Daum C."/>
            <person name="Ezra D."/>
            <person name="Gonzalez J."/>
            <person name="Henrissat B."/>
            <person name="Kuo A."/>
            <person name="Liang C."/>
            <person name="Lipzen A."/>
            <person name="Lutzoni F."/>
            <person name="Magnuson J."/>
            <person name="Mondo S."/>
            <person name="Nolan M."/>
            <person name="Ohm R."/>
            <person name="Pangilinan J."/>
            <person name="Park H.-J."/>
            <person name="Ramirez L."/>
            <person name="Alfaro M."/>
            <person name="Sun H."/>
            <person name="Tritt A."/>
            <person name="Yoshinaga Y."/>
            <person name="Zwiers L.-H."/>
            <person name="Turgeon B."/>
            <person name="Goodwin S."/>
            <person name="Spatafora J."/>
            <person name="Crous P."/>
            <person name="Grigoriev I."/>
        </authorList>
    </citation>
    <scope>NUCLEOTIDE SEQUENCE</scope>
    <source>
        <strain evidence="7">CBS 113389</strain>
    </source>
</reference>
<protein>
    <recommendedName>
        <fullName evidence="6">IBR domain-containing protein</fullName>
    </recommendedName>
</protein>
<feature type="compositionally biased region" description="Polar residues" evidence="5">
    <location>
        <begin position="591"/>
        <end position="606"/>
    </location>
</feature>
<keyword evidence="1" id="KW-0479">Metal-binding</keyword>
<organism evidence="7 8">
    <name type="scientific">Neohortaea acidophila</name>
    <dbReference type="NCBI Taxonomy" id="245834"/>
    <lineage>
        <taxon>Eukaryota</taxon>
        <taxon>Fungi</taxon>
        <taxon>Dikarya</taxon>
        <taxon>Ascomycota</taxon>
        <taxon>Pezizomycotina</taxon>
        <taxon>Dothideomycetes</taxon>
        <taxon>Dothideomycetidae</taxon>
        <taxon>Mycosphaerellales</taxon>
        <taxon>Teratosphaeriaceae</taxon>
        <taxon>Neohortaea</taxon>
    </lineage>
</organism>
<keyword evidence="8" id="KW-1185">Reference proteome</keyword>
<dbReference type="InterPro" id="IPR002867">
    <property type="entry name" value="IBR_dom"/>
</dbReference>
<dbReference type="CDD" id="cd22584">
    <property type="entry name" value="Rcat_RBR_unk"/>
    <property type="match status" value="1"/>
</dbReference>
<feature type="domain" description="IBR" evidence="6">
    <location>
        <begin position="178"/>
        <end position="219"/>
    </location>
</feature>
<feature type="region of interest" description="Disordered" evidence="5">
    <location>
        <begin position="279"/>
        <end position="318"/>
    </location>
</feature>
<dbReference type="OrthoDB" id="10009520at2759"/>
<evidence type="ECO:0000313" key="7">
    <source>
        <dbReference type="EMBL" id="KAF2486673.1"/>
    </source>
</evidence>
<evidence type="ECO:0000259" key="6">
    <source>
        <dbReference type="Pfam" id="PF01485"/>
    </source>
</evidence>
<keyword evidence="2" id="KW-0863">Zinc-finger</keyword>
<evidence type="ECO:0000256" key="5">
    <source>
        <dbReference type="SAM" id="MobiDB-lite"/>
    </source>
</evidence>
<evidence type="ECO:0000313" key="8">
    <source>
        <dbReference type="Proteomes" id="UP000799767"/>
    </source>
</evidence>
<evidence type="ECO:0000256" key="3">
    <source>
        <dbReference type="ARBA" id="ARBA00022786"/>
    </source>
</evidence>
<dbReference type="Pfam" id="PF01485">
    <property type="entry name" value="IBR"/>
    <property type="match status" value="1"/>
</dbReference>
<proteinExistence type="predicted"/>
<dbReference type="GO" id="GO:0008270">
    <property type="term" value="F:zinc ion binding"/>
    <property type="evidence" value="ECO:0007669"/>
    <property type="project" value="UniProtKB-KW"/>
</dbReference>
<evidence type="ECO:0000256" key="4">
    <source>
        <dbReference type="ARBA" id="ARBA00022833"/>
    </source>
</evidence>
<evidence type="ECO:0000256" key="1">
    <source>
        <dbReference type="ARBA" id="ARBA00022723"/>
    </source>
</evidence>
<keyword evidence="4" id="KW-0862">Zinc</keyword>
<dbReference type="Gene3D" id="1.20.120.1750">
    <property type="match status" value="1"/>
</dbReference>
<keyword evidence="3" id="KW-0833">Ubl conjugation pathway</keyword>
<dbReference type="RefSeq" id="XP_033593242.1">
    <property type="nucleotide sequence ID" value="XM_033732732.1"/>
</dbReference>
<dbReference type="SUPFAM" id="SSF57850">
    <property type="entry name" value="RING/U-box"/>
    <property type="match status" value="1"/>
</dbReference>
<gene>
    <name evidence="7" type="ORF">BDY17DRAFT_291916</name>
</gene>
<name>A0A6A6Q4U9_9PEZI</name>
<dbReference type="AlphaFoldDB" id="A0A6A6Q4U9"/>
<sequence>MATSGGPSSEMPECIICTEPHPPHENASIFGSDVCFGCVCKMFEDAVHHEDRYPPKWGSQVLPVRKFRAILPAELYQRFTEKAKEYEIPPEERIYCKQLKTDTTDDQRASVTCGEYVGHIPEAWREDIAAGVISRGHCKLCSSIHCLICGDLLTIPEHICTTLPDCANDNAAFEGLIRGKDYQICPVRRCRRKIQLSDGCNLVGCVCGHHFCFVCGAKATDRHFRRTREEGGCPRYNHPSMPTALWQPTVAEVQGQNNFALQTFLLQAHRHQLIVAARRRERDRARQSMEREQDEHRQTRQHSDMQSHMERERATAEQHRVHEDILHMDDIPNMQPLPVTPHLAHDTFPTQDPAGAFTGQHTIGAIPPAYYLPQQHAPMSDQGMAGVARLMPGPAMRPRMEHAVLQMAPPQDRTANELGAFERAGHFGEIAPPGPRMMGPTPPLPAHTVPAPIASHGERPITLPAIPGPPPLRLPVAMPILRSGLRPYPVLTFDREGSSQVQPGAPTGRHDADAEQRLMRTTMRTRDALRRARVVLGGNEGIQVRRSADHGTSEDEPHNVPAPVPMVSTPHHSQEAQNRHSIINRRQQAQMTGMASPNAHSGQASARRSRLVGSLPDGGGSIDPTLDSDLEWDDVHIWRPGR</sequence>
<dbReference type="EMBL" id="MU001632">
    <property type="protein sequence ID" value="KAF2486673.1"/>
    <property type="molecule type" value="Genomic_DNA"/>
</dbReference>
<evidence type="ECO:0000256" key="2">
    <source>
        <dbReference type="ARBA" id="ARBA00022771"/>
    </source>
</evidence>
<accession>A0A6A6Q4U9</accession>
<feature type="region of interest" description="Disordered" evidence="5">
    <location>
        <begin position="591"/>
        <end position="626"/>
    </location>
</feature>
<dbReference type="GeneID" id="54473734"/>